<dbReference type="InterPro" id="IPR002397">
    <property type="entry name" value="Cyt_P450_B"/>
</dbReference>
<accession>A0A1R1RJF3</accession>
<dbReference type="EMBL" id="MTJL01000010">
    <property type="protein sequence ID" value="OMI07594.1"/>
    <property type="molecule type" value="Genomic_DNA"/>
</dbReference>
<dbReference type="PANTHER" id="PTHR46696:SF1">
    <property type="entry name" value="CYTOCHROME P450 YJIB-RELATED"/>
    <property type="match status" value="1"/>
</dbReference>
<evidence type="ECO:0000256" key="5">
    <source>
        <dbReference type="ARBA" id="ARBA00023004"/>
    </source>
</evidence>
<dbReference type="FunFam" id="1.10.630.10:FF:000018">
    <property type="entry name" value="Cytochrome P450 monooxygenase"/>
    <property type="match status" value="1"/>
</dbReference>
<evidence type="ECO:0000256" key="4">
    <source>
        <dbReference type="ARBA" id="ARBA00023002"/>
    </source>
</evidence>
<name>A0A1R1RJF3_9BACI</name>
<dbReference type="GO" id="GO:0020037">
    <property type="term" value="F:heme binding"/>
    <property type="evidence" value="ECO:0007669"/>
    <property type="project" value="InterPro"/>
</dbReference>
<dbReference type="PROSITE" id="PS00086">
    <property type="entry name" value="CYTOCHROME_P450"/>
    <property type="match status" value="1"/>
</dbReference>
<dbReference type="PRINTS" id="PR00385">
    <property type="entry name" value="P450"/>
</dbReference>
<evidence type="ECO:0000256" key="1">
    <source>
        <dbReference type="ARBA" id="ARBA00010617"/>
    </source>
</evidence>
<dbReference type="GO" id="GO:0005506">
    <property type="term" value="F:iron ion binding"/>
    <property type="evidence" value="ECO:0007669"/>
    <property type="project" value="InterPro"/>
</dbReference>
<evidence type="ECO:0000313" key="9">
    <source>
        <dbReference type="Proteomes" id="UP000187367"/>
    </source>
</evidence>
<dbReference type="AlphaFoldDB" id="A0A1R1RJF3"/>
<comment type="similarity">
    <text evidence="1 7">Belongs to the cytochrome P450 family.</text>
</comment>
<evidence type="ECO:0000256" key="2">
    <source>
        <dbReference type="ARBA" id="ARBA00022617"/>
    </source>
</evidence>
<gene>
    <name evidence="8" type="ORF">BW143_06845</name>
</gene>
<evidence type="ECO:0000313" key="8">
    <source>
        <dbReference type="EMBL" id="OMI07594.1"/>
    </source>
</evidence>
<dbReference type="SUPFAM" id="SSF48264">
    <property type="entry name" value="Cytochrome P450"/>
    <property type="match status" value="1"/>
</dbReference>
<keyword evidence="4 7" id="KW-0560">Oxidoreductase</keyword>
<dbReference type="Gene3D" id="1.10.630.10">
    <property type="entry name" value="Cytochrome P450"/>
    <property type="match status" value="1"/>
</dbReference>
<dbReference type="Pfam" id="PF00067">
    <property type="entry name" value="p450"/>
    <property type="match status" value="1"/>
</dbReference>
<evidence type="ECO:0000256" key="6">
    <source>
        <dbReference type="ARBA" id="ARBA00023033"/>
    </source>
</evidence>
<protein>
    <submittedName>
        <fullName evidence="8">Cytochrome P450</fullName>
    </submittedName>
</protein>
<dbReference type="GO" id="GO:0016705">
    <property type="term" value="F:oxidoreductase activity, acting on paired donors, with incorporation or reduction of molecular oxygen"/>
    <property type="evidence" value="ECO:0007669"/>
    <property type="project" value="InterPro"/>
</dbReference>
<reference evidence="8 9" key="1">
    <citation type="submission" date="2017-01" db="EMBL/GenBank/DDBJ databases">
        <title>Bacillus phylogenomics.</title>
        <authorList>
            <person name="Dunlap C."/>
        </authorList>
    </citation>
    <scope>NUCLEOTIDE SEQUENCE [LARGE SCALE GENOMIC DNA]</scope>
    <source>
        <strain evidence="8 9">NRRL B-41282</strain>
    </source>
</reference>
<dbReference type="GO" id="GO:0004497">
    <property type="term" value="F:monooxygenase activity"/>
    <property type="evidence" value="ECO:0007669"/>
    <property type="project" value="UniProtKB-KW"/>
</dbReference>
<keyword evidence="2 7" id="KW-0349">Heme</keyword>
<dbReference type="PANTHER" id="PTHR46696">
    <property type="entry name" value="P450, PUTATIVE (EUROFUNG)-RELATED"/>
    <property type="match status" value="1"/>
</dbReference>
<organism evidence="8 9">
    <name type="scientific">Bacillus swezeyi</name>
    <dbReference type="NCBI Taxonomy" id="1925020"/>
    <lineage>
        <taxon>Bacteria</taxon>
        <taxon>Bacillati</taxon>
        <taxon>Bacillota</taxon>
        <taxon>Bacilli</taxon>
        <taxon>Bacillales</taxon>
        <taxon>Bacillaceae</taxon>
        <taxon>Bacillus</taxon>
    </lineage>
</organism>
<dbReference type="CDD" id="cd11029">
    <property type="entry name" value="CYP107-like"/>
    <property type="match status" value="1"/>
</dbReference>
<dbReference type="OrthoDB" id="9801155at2"/>
<keyword evidence="6 7" id="KW-0503">Monooxygenase</keyword>
<dbReference type="InterPro" id="IPR036396">
    <property type="entry name" value="Cyt_P450_sf"/>
</dbReference>
<dbReference type="PRINTS" id="PR00359">
    <property type="entry name" value="BP450"/>
</dbReference>
<accession>A0A1R1QSH9</accession>
<evidence type="ECO:0000256" key="7">
    <source>
        <dbReference type="RuleBase" id="RU000461"/>
    </source>
</evidence>
<dbReference type="RefSeq" id="WP_076763502.1">
    <property type="nucleotide sequence ID" value="NZ_JARMDZ010000007.1"/>
</dbReference>
<dbReference type="InterPro" id="IPR017972">
    <property type="entry name" value="Cyt_P450_CS"/>
</dbReference>
<keyword evidence="3 7" id="KW-0479">Metal-binding</keyword>
<keyword evidence="5 7" id="KW-0408">Iron</keyword>
<sequence>MSSKHEKSSTILSESQLSSAAFKDEAYDFYKEWRASRSLYPVSLRDLGEGWLITRYDDAIHLLKDARLKKNYENVFTEEEENRPVLLENEEPLSKHMLNSDPPDHSRLRSLVQKAFTPRMILQLEDRIQQIADSLLDKVQPNHSMNLVDDFAFPLPIIVISEMLGIPLEDRQKFRVWSQTIIDFADTPESMEENNHKIGEFAEYLEYLVHKKRNEPAEDLISALIQAEDEGTTLSTEELYSTIMLLIVAGHETTVNLITNMTYALLSYPDQLEKLRQQPNLMDSAVEEALRFHSPVELTTIRWAAEPFVLHGQEIKRKDLIIISLASANRDEEIFPNAEMFDIERKNNRHIAFGHGSHFCLGAPLARLEAKISISALLRRCPNIKIKDEREQMKWKGNFLMRALEELPLSFS</sequence>
<evidence type="ECO:0000256" key="3">
    <source>
        <dbReference type="ARBA" id="ARBA00022723"/>
    </source>
</evidence>
<proteinExistence type="inferred from homology"/>
<dbReference type="InterPro" id="IPR001128">
    <property type="entry name" value="Cyt_P450"/>
</dbReference>
<dbReference type="Proteomes" id="UP000187367">
    <property type="component" value="Unassembled WGS sequence"/>
</dbReference>
<keyword evidence="9" id="KW-1185">Reference proteome</keyword>
<comment type="caution">
    <text evidence="8">The sequence shown here is derived from an EMBL/GenBank/DDBJ whole genome shotgun (WGS) entry which is preliminary data.</text>
</comment>